<accession>A0AAV7PAP5</accession>
<keyword evidence="3" id="KW-1185">Reference proteome</keyword>
<evidence type="ECO:0000313" key="2">
    <source>
        <dbReference type="EMBL" id="KAJ1125235.1"/>
    </source>
</evidence>
<name>A0AAV7PAP5_PLEWA</name>
<sequence>MPSTLKRLRKNISKPAPPLDPQPCSHQPSSSPLSTSFPSSKLPPQNPKRNPPGTTGPLPGPPPPGPSVVATHPFEPRPCAALLNPDVSSMDPDAAPKSLRAQNPYLHTTPRERLQPRSSSPVRLLMYFSQPPWAPHALLARVSEQPYARLAPPNHDVLPANKGPACRQEQYPWRKNHPLPATHPLTQGSSLPVLWL</sequence>
<proteinExistence type="predicted"/>
<gene>
    <name evidence="2" type="ORF">NDU88_003669</name>
</gene>
<dbReference type="AlphaFoldDB" id="A0AAV7PAP5"/>
<feature type="region of interest" description="Disordered" evidence="1">
    <location>
        <begin position="1"/>
        <end position="118"/>
    </location>
</feature>
<dbReference type="Proteomes" id="UP001066276">
    <property type="component" value="Chromosome 7"/>
</dbReference>
<reference evidence="2" key="1">
    <citation type="journal article" date="2022" name="bioRxiv">
        <title>Sequencing and chromosome-scale assembly of the giantPleurodeles waltlgenome.</title>
        <authorList>
            <person name="Brown T."/>
            <person name="Elewa A."/>
            <person name="Iarovenko S."/>
            <person name="Subramanian E."/>
            <person name="Araus A.J."/>
            <person name="Petzold A."/>
            <person name="Susuki M."/>
            <person name="Suzuki K.-i.T."/>
            <person name="Hayashi T."/>
            <person name="Toyoda A."/>
            <person name="Oliveira C."/>
            <person name="Osipova E."/>
            <person name="Leigh N.D."/>
            <person name="Simon A."/>
            <person name="Yun M.H."/>
        </authorList>
    </citation>
    <scope>NUCLEOTIDE SEQUENCE</scope>
    <source>
        <strain evidence="2">20211129_DDA</strain>
        <tissue evidence="2">Liver</tissue>
    </source>
</reference>
<feature type="compositionally biased region" description="Low complexity" evidence="1">
    <location>
        <begin position="22"/>
        <end position="43"/>
    </location>
</feature>
<organism evidence="2 3">
    <name type="scientific">Pleurodeles waltl</name>
    <name type="common">Iberian ribbed newt</name>
    <dbReference type="NCBI Taxonomy" id="8319"/>
    <lineage>
        <taxon>Eukaryota</taxon>
        <taxon>Metazoa</taxon>
        <taxon>Chordata</taxon>
        <taxon>Craniata</taxon>
        <taxon>Vertebrata</taxon>
        <taxon>Euteleostomi</taxon>
        <taxon>Amphibia</taxon>
        <taxon>Batrachia</taxon>
        <taxon>Caudata</taxon>
        <taxon>Salamandroidea</taxon>
        <taxon>Salamandridae</taxon>
        <taxon>Pleurodelinae</taxon>
        <taxon>Pleurodeles</taxon>
    </lineage>
</organism>
<dbReference type="EMBL" id="JANPWB010000011">
    <property type="protein sequence ID" value="KAJ1125235.1"/>
    <property type="molecule type" value="Genomic_DNA"/>
</dbReference>
<comment type="caution">
    <text evidence="2">The sequence shown here is derived from an EMBL/GenBank/DDBJ whole genome shotgun (WGS) entry which is preliminary data.</text>
</comment>
<evidence type="ECO:0000256" key="1">
    <source>
        <dbReference type="SAM" id="MobiDB-lite"/>
    </source>
</evidence>
<protein>
    <submittedName>
        <fullName evidence="2">Uncharacterized protein</fullName>
    </submittedName>
</protein>
<evidence type="ECO:0000313" key="3">
    <source>
        <dbReference type="Proteomes" id="UP001066276"/>
    </source>
</evidence>
<feature type="compositionally biased region" description="Basic residues" evidence="1">
    <location>
        <begin position="1"/>
        <end position="12"/>
    </location>
</feature>